<feature type="region of interest" description="Disordered" evidence="1">
    <location>
        <begin position="185"/>
        <end position="204"/>
    </location>
</feature>
<keyword evidence="4" id="KW-1185">Reference proteome</keyword>
<evidence type="ECO:0000313" key="4">
    <source>
        <dbReference type="Proteomes" id="UP001189429"/>
    </source>
</evidence>
<feature type="transmembrane region" description="Helical" evidence="2">
    <location>
        <begin position="12"/>
        <end position="35"/>
    </location>
</feature>
<feature type="compositionally biased region" description="Low complexity" evidence="1">
    <location>
        <begin position="494"/>
        <end position="512"/>
    </location>
</feature>
<gene>
    <name evidence="3" type="ORF">PCOR1329_LOCUS84216</name>
</gene>
<feature type="compositionally biased region" description="Low complexity" evidence="1">
    <location>
        <begin position="186"/>
        <end position="197"/>
    </location>
</feature>
<organism evidence="3 4">
    <name type="scientific">Prorocentrum cordatum</name>
    <dbReference type="NCBI Taxonomy" id="2364126"/>
    <lineage>
        <taxon>Eukaryota</taxon>
        <taxon>Sar</taxon>
        <taxon>Alveolata</taxon>
        <taxon>Dinophyceae</taxon>
        <taxon>Prorocentrales</taxon>
        <taxon>Prorocentraceae</taxon>
        <taxon>Prorocentrum</taxon>
    </lineage>
</organism>
<keyword evidence="2" id="KW-0812">Transmembrane</keyword>
<feature type="compositionally biased region" description="Low complexity" evidence="1">
    <location>
        <begin position="95"/>
        <end position="105"/>
    </location>
</feature>
<name>A0ABN9YB09_9DINO</name>
<evidence type="ECO:0000256" key="2">
    <source>
        <dbReference type="SAM" id="Phobius"/>
    </source>
</evidence>
<proteinExistence type="predicted"/>
<dbReference type="Proteomes" id="UP001189429">
    <property type="component" value="Unassembled WGS sequence"/>
</dbReference>
<evidence type="ECO:0000313" key="3">
    <source>
        <dbReference type="EMBL" id="CAK0909923.1"/>
    </source>
</evidence>
<protein>
    <submittedName>
        <fullName evidence="3">Uncharacterized protein</fullName>
    </submittedName>
</protein>
<accession>A0ABN9YB09</accession>
<feature type="compositionally biased region" description="Low complexity" evidence="1">
    <location>
        <begin position="658"/>
        <end position="668"/>
    </location>
</feature>
<dbReference type="EMBL" id="CAUYUJ010022285">
    <property type="protein sequence ID" value="CAK0909923.1"/>
    <property type="molecule type" value="Genomic_DNA"/>
</dbReference>
<sequence>MSDESLLEGLGSVGMTVAVAGAAAVVLPLSLFLCVRQRYRLHISRAANVKLFLDRLEVIQGELLAERQEEGVRFNKDYGPCNDSGSVRTGGGSRTPGSGSIGSSSSRKKHVGGFGSILSSGSARSDALDLRENVWRWTVDPEGQLSTTDECLCSAVKVLVCLGLKPQAPKQSSHFNFMSHPRLRSSRSSLNADSSPSVGSTRSDREHCERVVSKTLLRLCKTGMFDVTDIRCCAVADNFHLSGFIRSDMPVLEIGRSDHPTVADILPVMCDAADYCILVVDDADSLSGLIGGTVSGDVSRRSPAQGGGRIEDYTADLFLWHASSNRPFGPAVYLAGLAALSLKSERQSYVQIGVDDDGDIPGSWGTDIGRSIPGTCSDILFESLVPYNQRFDKNPATLQLDSEVAGVELHGGLLCLWALNVSHGSFGFVRDSAPVMVEMGYLRRSTWWSCLACRRRAGFTVSLSDDILQFFHSFRQREPISSHRQLRKSRKRSALMLSSSSSRFSDSESSSMTTRLGTTARAKLLHSLQVCLTRRAMISRYLRIYGRTKDTNCEWVPVVSVCDSSSRFTVPSSHPVAFQLHCVAKDVDLLLDMGASAILAQVQQYMTLEELADRIQGFLVSYLRRVNGSGDKNLAHREQLAAFELYTAAAEGQGYPTSSAWSATSSATRPRCAATSG</sequence>
<evidence type="ECO:0000256" key="1">
    <source>
        <dbReference type="SAM" id="MobiDB-lite"/>
    </source>
</evidence>
<reference evidence="3" key="1">
    <citation type="submission" date="2023-10" db="EMBL/GenBank/DDBJ databases">
        <authorList>
            <person name="Chen Y."/>
            <person name="Shah S."/>
            <person name="Dougan E. K."/>
            <person name="Thang M."/>
            <person name="Chan C."/>
        </authorList>
    </citation>
    <scope>NUCLEOTIDE SEQUENCE [LARGE SCALE GENOMIC DNA]</scope>
</reference>
<comment type="caution">
    <text evidence="3">The sequence shown here is derived from an EMBL/GenBank/DDBJ whole genome shotgun (WGS) entry which is preliminary data.</text>
</comment>
<keyword evidence="2" id="KW-1133">Transmembrane helix</keyword>
<feature type="region of interest" description="Disordered" evidence="1">
    <location>
        <begin position="658"/>
        <end position="677"/>
    </location>
</feature>
<feature type="compositionally biased region" description="Basic residues" evidence="1">
    <location>
        <begin position="484"/>
        <end position="493"/>
    </location>
</feature>
<keyword evidence="2" id="KW-0472">Membrane</keyword>
<feature type="region of interest" description="Disordered" evidence="1">
    <location>
        <begin position="75"/>
        <end position="110"/>
    </location>
</feature>
<feature type="region of interest" description="Disordered" evidence="1">
    <location>
        <begin position="482"/>
        <end position="512"/>
    </location>
</feature>